<keyword evidence="2" id="KW-1185">Reference proteome</keyword>
<evidence type="ECO:0000313" key="2">
    <source>
        <dbReference type="Proteomes" id="UP001497602"/>
    </source>
</evidence>
<dbReference type="RefSeq" id="WP_348704563.1">
    <property type="nucleotide sequence ID" value="NZ_CAXIYA010000022.1"/>
</dbReference>
<accession>A0ABP1FAP2</accession>
<sequence>MKKIISTLGETLTKEKQLSINGGGPRQCYSDSDCRSGRVCCFVIRYRTDTCVTSREYCY</sequence>
<protein>
    <submittedName>
        <fullName evidence="1">WAP-type (Whey Acidic protein) with four-disulfide core</fullName>
    </submittedName>
</protein>
<proteinExistence type="predicted"/>
<gene>
    <name evidence="1" type="ORF">T190115A13A_30279</name>
</gene>
<dbReference type="EMBL" id="CAXJRC010000033">
    <property type="protein sequence ID" value="CAL2107433.1"/>
    <property type="molecule type" value="Genomic_DNA"/>
</dbReference>
<evidence type="ECO:0000313" key="1">
    <source>
        <dbReference type="EMBL" id="CAL2107433.1"/>
    </source>
</evidence>
<name>A0ABP1FAP2_9FLAO</name>
<organism evidence="1 2">
    <name type="scientific">Tenacibaculum vairaonense</name>
    <dbReference type="NCBI Taxonomy" id="3137860"/>
    <lineage>
        <taxon>Bacteria</taxon>
        <taxon>Pseudomonadati</taxon>
        <taxon>Bacteroidota</taxon>
        <taxon>Flavobacteriia</taxon>
        <taxon>Flavobacteriales</taxon>
        <taxon>Flavobacteriaceae</taxon>
        <taxon>Tenacibaculum</taxon>
    </lineage>
</organism>
<dbReference type="Proteomes" id="UP001497602">
    <property type="component" value="Unassembled WGS sequence"/>
</dbReference>
<reference evidence="1 2" key="1">
    <citation type="submission" date="2024-05" db="EMBL/GenBank/DDBJ databases">
        <authorList>
            <person name="Duchaud E."/>
        </authorList>
    </citation>
    <scope>NUCLEOTIDE SEQUENCE [LARGE SCALE GENOMIC DNA]</scope>
    <source>
        <strain evidence="1">Ena-SAMPLE-TAB-13-05-2024-13:56:06:370-140305</strain>
    </source>
</reference>
<comment type="caution">
    <text evidence="1">The sequence shown here is derived from an EMBL/GenBank/DDBJ whole genome shotgun (WGS) entry which is preliminary data.</text>
</comment>